<keyword evidence="2 4" id="KW-0808">Transferase</keyword>
<feature type="domain" description="Methyltransferase type 11" evidence="3">
    <location>
        <begin position="49"/>
        <end position="139"/>
    </location>
</feature>
<evidence type="ECO:0000313" key="5">
    <source>
        <dbReference type="Proteomes" id="UP000015350"/>
    </source>
</evidence>
<dbReference type="InterPro" id="IPR013216">
    <property type="entry name" value="Methyltransf_11"/>
</dbReference>
<dbReference type="PANTHER" id="PTHR13090:SF1">
    <property type="entry name" value="ARGININE-HYDROXYLASE NDUFAF5, MITOCHONDRIAL"/>
    <property type="match status" value="1"/>
</dbReference>
<name>S9TSC2_MAGFU</name>
<dbReference type="GO" id="GO:0032259">
    <property type="term" value="P:methylation"/>
    <property type="evidence" value="ECO:0007669"/>
    <property type="project" value="UniProtKB-KW"/>
</dbReference>
<keyword evidence="1 4" id="KW-0489">Methyltransferase</keyword>
<evidence type="ECO:0000256" key="2">
    <source>
        <dbReference type="ARBA" id="ARBA00022679"/>
    </source>
</evidence>
<dbReference type="OrthoDB" id="9793723at2"/>
<proteinExistence type="predicted"/>
<comment type="caution">
    <text evidence="4">The sequence shown here is derived from an EMBL/GenBank/DDBJ whole genome shotgun (WGS) entry which is preliminary data.</text>
</comment>
<evidence type="ECO:0000313" key="4">
    <source>
        <dbReference type="EMBL" id="EPY01440.1"/>
    </source>
</evidence>
<dbReference type="Proteomes" id="UP000015350">
    <property type="component" value="Unassembled WGS sequence"/>
</dbReference>
<dbReference type="CDD" id="cd02440">
    <property type="entry name" value="AdoMet_MTases"/>
    <property type="match status" value="1"/>
</dbReference>
<dbReference type="STRING" id="1316936.K678_11036"/>
<organism evidence="4 5">
    <name type="scientific">Magnetospirillum fulvum MGU-K5</name>
    <dbReference type="NCBI Taxonomy" id="1316936"/>
    <lineage>
        <taxon>Bacteria</taxon>
        <taxon>Pseudomonadati</taxon>
        <taxon>Pseudomonadota</taxon>
        <taxon>Alphaproteobacteria</taxon>
        <taxon>Rhodospirillales</taxon>
        <taxon>Rhodospirillaceae</taxon>
        <taxon>Magnetospirillum</taxon>
    </lineage>
</organism>
<evidence type="ECO:0000259" key="3">
    <source>
        <dbReference type="Pfam" id="PF08241"/>
    </source>
</evidence>
<accession>S9TSC2</accession>
<dbReference type="AlphaFoldDB" id="S9TSC2"/>
<dbReference type="SUPFAM" id="SSF53335">
    <property type="entry name" value="S-adenosyl-L-methionine-dependent methyltransferases"/>
    <property type="match status" value="1"/>
</dbReference>
<dbReference type="InterPro" id="IPR050602">
    <property type="entry name" value="Malonyl-ACP_OMT"/>
</dbReference>
<protein>
    <submittedName>
        <fullName evidence="4">SAM-dependent methyltransferase</fullName>
    </submittedName>
</protein>
<dbReference type="EMBL" id="AQPH01000040">
    <property type="protein sequence ID" value="EPY01440.1"/>
    <property type="molecule type" value="Genomic_DNA"/>
</dbReference>
<dbReference type="GO" id="GO:0008757">
    <property type="term" value="F:S-adenosylmethionine-dependent methyltransferase activity"/>
    <property type="evidence" value="ECO:0007669"/>
    <property type="project" value="InterPro"/>
</dbReference>
<dbReference type="eggNOG" id="COG2226">
    <property type="taxonomic scope" value="Bacteria"/>
</dbReference>
<dbReference type="Gene3D" id="3.40.50.150">
    <property type="entry name" value="Vaccinia Virus protein VP39"/>
    <property type="match status" value="1"/>
</dbReference>
<evidence type="ECO:0000256" key="1">
    <source>
        <dbReference type="ARBA" id="ARBA00022603"/>
    </source>
</evidence>
<dbReference type="PATRIC" id="fig|1316936.3.peg.2199"/>
<gene>
    <name evidence="4" type="ORF">K678_11036</name>
</gene>
<dbReference type="PANTHER" id="PTHR13090">
    <property type="entry name" value="ARGININE-HYDROXYLASE NDUFAF5, MITOCHONDRIAL"/>
    <property type="match status" value="1"/>
</dbReference>
<dbReference type="InterPro" id="IPR029063">
    <property type="entry name" value="SAM-dependent_MTases_sf"/>
</dbReference>
<dbReference type="RefSeq" id="WP_021132520.1">
    <property type="nucleotide sequence ID" value="NZ_AQPH01000040.1"/>
</dbReference>
<sequence length="268" mass="28909">MHIFDRLSVRRNRDRAAAIFSNHDFMVSEVAERLADRLDDITRPFPTALDLGCHSGEIAAALQGRGGIETLIQCDLSPKMAARAAANGHPTLTADEEWLPFAPASFDLVLSCLSLHLVNDLPGTLLQIRRILKPGGLLLAALPGAGTLAELRQSLIEAELDVESGASPRVAPFADIKTLGALLPRAGFIDPVADAETISVRYGDPFRLFADLRGMGEANAHTGRRRSLSRRATLLGAVETYRRSFAGEDGRVPATLELITLTGWVPDL</sequence>
<reference evidence="4 5" key="1">
    <citation type="submission" date="2013-04" db="EMBL/GenBank/DDBJ databases">
        <authorList>
            <person name="Kuznetsov B."/>
            <person name="Ivanovsky R."/>
        </authorList>
    </citation>
    <scope>NUCLEOTIDE SEQUENCE [LARGE SCALE GENOMIC DNA]</scope>
    <source>
        <strain evidence="4 5">MGU-K5</strain>
    </source>
</reference>
<dbReference type="Pfam" id="PF08241">
    <property type="entry name" value="Methyltransf_11"/>
    <property type="match status" value="1"/>
</dbReference>